<evidence type="ECO:0000313" key="2">
    <source>
        <dbReference type="EMBL" id="WVZ98314.1"/>
    </source>
</evidence>
<reference evidence="2 3" key="1">
    <citation type="submission" date="2024-02" db="EMBL/GenBank/DDBJ databases">
        <title>High-quality chromosome-scale genome assembly of Pensacola bahiagrass (Paspalum notatum Flugge var. saurae).</title>
        <authorList>
            <person name="Vega J.M."/>
            <person name="Podio M."/>
            <person name="Orjuela J."/>
            <person name="Siena L.A."/>
            <person name="Pessino S.C."/>
            <person name="Combes M.C."/>
            <person name="Mariac C."/>
            <person name="Albertini E."/>
            <person name="Pupilli F."/>
            <person name="Ortiz J.P.A."/>
            <person name="Leblanc O."/>
        </authorList>
    </citation>
    <scope>NUCLEOTIDE SEQUENCE [LARGE SCALE GENOMIC DNA]</scope>
    <source>
        <strain evidence="2">R1</strain>
        <tissue evidence="2">Leaf</tissue>
    </source>
</reference>
<evidence type="ECO:0000313" key="3">
    <source>
        <dbReference type="Proteomes" id="UP001341281"/>
    </source>
</evidence>
<keyword evidence="1" id="KW-0812">Transmembrane</keyword>
<dbReference type="PANTHER" id="PTHR35482:SF1">
    <property type="entry name" value="CYTOCHROME C OXIDASE SUBUNIT"/>
    <property type="match status" value="1"/>
</dbReference>
<feature type="transmembrane region" description="Helical" evidence="1">
    <location>
        <begin position="147"/>
        <end position="166"/>
    </location>
</feature>
<dbReference type="EMBL" id="CP144754">
    <property type="protein sequence ID" value="WVZ98314.1"/>
    <property type="molecule type" value="Genomic_DNA"/>
</dbReference>
<dbReference type="AlphaFoldDB" id="A0AAQ3UVC3"/>
<dbReference type="PANTHER" id="PTHR35482">
    <property type="entry name" value="CYTOCHROME C OXIDASE SUBUNIT"/>
    <property type="match status" value="1"/>
</dbReference>
<sequence>MEMRPTYLLLYVDDIVLTASGRHLLRRIITSLQREFAMKDLGVLHHFLGVTTELHGMAALQWAICLDSLCRCKEAMSMYSKLKNHPNSEISKKANMFVFSFQAMDFMKVNSIPVPKNTGYETYFTKFTGQKNYYASLDEPEVGIDQIIPYMLFLVSPIFLVAFAALRKSFQL</sequence>
<keyword evidence="1" id="KW-1133">Transmembrane helix</keyword>
<proteinExistence type="predicted"/>
<keyword evidence="3" id="KW-1185">Reference proteome</keyword>
<evidence type="ECO:0000256" key="1">
    <source>
        <dbReference type="SAM" id="Phobius"/>
    </source>
</evidence>
<evidence type="ECO:0008006" key="4">
    <source>
        <dbReference type="Google" id="ProtNLM"/>
    </source>
</evidence>
<name>A0AAQ3UVC3_PASNO</name>
<accession>A0AAQ3UVC3</accession>
<organism evidence="2 3">
    <name type="scientific">Paspalum notatum var. saurae</name>
    <dbReference type="NCBI Taxonomy" id="547442"/>
    <lineage>
        <taxon>Eukaryota</taxon>
        <taxon>Viridiplantae</taxon>
        <taxon>Streptophyta</taxon>
        <taxon>Embryophyta</taxon>
        <taxon>Tracheophyta</taxon>
        <taxon>Spermatophyta</taxon>
        <taxon>Magnoliopsida</taxon>
        <taxon>Liliopsida</taxon>
        <taxon>Poales</taxon>
        <taxon>Poaceae</taxon>
        <taxon>PACMAD clade</taxon>
        <taxon>Panicoideae</taxon>
        <taxon>Andropogonodae</taxon>
        <taxon>Paspaleae</taxon>
        <taxon>Paspalinae</taxon>
        <taxon>Paspalum</taxon>
    </lineage>
</organism>
<keyword evidence="1" id="KW-0472">Membrane</keyword>
<protein>
    <recommendedName>
        <fullName evidence="4">Reverse transcriptase Ty1/copia-type domain-containing protein</fullName>
    </recommendedName>
</protein>
<gene>
    <name evidence="2" type="ORF">U9M48_043773</name>
</gene>
<dbReference type="Proteomes" id="UP001341281">
    <property type="component" value="Chromosome 10"/>
</dbReference>